<keyword evidence="4" id="KW-1185">Reference proteome</keyword>
<feature type="compositionally biased region" description="Acidic residues" evidence="2">
    <location>
        <begin position="225"/>
        <end position="238"/>
    </location>
</feature>
<gene>
    <name evidence="3" type="ORF">KFL_000170300</name>
</gene>
<feature type="region of interest" description="Disordered" evidence="2">
    <location>
        <begin position="926"/>
        <end position="950"/>
    </location>
</feature>
<feature type="compositionally biased region" description="Basic and acidic residues" evidence="2">
    <location>
        <begin position="291"/>
        <end position="311"/>
    </location>
</feature>
<proteinExistence type="predicted"/>
<feature type="compositionally biased region" description="Basic and acidic residues" evidence="2">
    <location>
        <begin position="116"/>
        <end position="130"/>
    </location>
</feature>
<dbReference type="InterPro" id="IPR036534">
    <property type="entry name" value="GAR_dom_sf"/>
</dbReference>
<feature type="compositionally biased region" description="Polar residues" evidence="2">
    <location>
        <begin position="1184"/>
        <end position="1198"/>
    </location>
</feature>
<dbReference type="EMBL" id="DF236966">
    <property type="protein sequence ID" value="GAQ78684.1"/>
    <property type="molecule type" value="Genomic_DNA"/>
</dbReference>
<feature type="region of interest" description="Disordered" evidence="2">
    <location>
        <begin position="790"/>
        <end position="914"/>
    </location>
</feature>
<feature type="compositionally biased region" description="Acidic residues" evidence="2">
    <location>
        <begin position="50"/>
        <end position="85"/>
    </location>
</feature>
<feature type="region of interest" description="Disordered" evidence="2">
    <location>
        <begin position="1"/>
        <end position="417"/>
    </location>
</feature>
<dbReference type="SUPFAM" id="SSF143575">
    <property type="entry name" value="GAS2 domain-like"/>
    <property type="match status" value="1"/>
</dbReference>
<feature type="compositionally biased region" description="Acidic residues" evidence="2">
    <location>
        <begin position="144"/>
        <end position="153"/>
    </location>
</feature>
<feature type="region of interest" description="Disordered" evidence="2">
    <location>
        <begin position="1254"/>
        <end position="1276"/>
    </location>
</feature>
<feature type="compositionally biased region" description="Acidic residues" evidence="2">
    <location>
        <begin position="363"/>
        <end position="410"/>
    </location>
</feature>
<feature type="compositionally biased region" description="Gly residues" evidence="2">
    <location>
        <begin position="131"/>
        <end position="143"/>
    </location>
</feature>
<dbReference type="Proteomes" id="UP000054558">
    <property type="component" value="Unassembled WGS sequence"/>
</dbReference>
<sequence>MGRLSTHKPVEAPDVISPRLVDLAVDKQREWEAAEGGSEGGAEEAGSPVEEYEEEDDEQQEGDGEEYLVDGGEEYEEGYEEEENEQMSGDGAGEFEEGGEGEGGYEEQNADGEFAAAEREAAGGVEEREAGGAGRYQRGGGSEGESEGEEYVEGVEGKYEEGGEYQEEEAEEFQAEDLQEDGAEGYQEGEPEEYQEEGTEYQEEGGELQEESEEKQGEGGANQEEGGEYQEEEGDFQEEGGKYQEEAGEDYQGEGGEGYAQEGGEESQEEEGGEYEEEAEGEYEDQAGEGYQEREAVENQEEKGAEGKYEEGGEEYIEGGGQYEGEGEGFEGEPQQLEGEQEEYYEEGGEAGETEEAQAGGDEYNEDGENVEEGENADDEGEEVDELAEGQEEGAYADEEAYAEGEENMVGEEGGEKVEYAEGEEAYAEGGEELLTEEGGEAAEYAEGEEGSAEEVEGEEGMEEYAEGEERDRFEELLEGDVGPEECAEGEEEVEAQVYPEQGAEGVQVTAEEDEEVDVEEEQGEEAQAGAEEFENEAVGEFEAEYAVEEGEEAQNEEAGGELEEEGEGGPEFEVAEGEGELDGGAEYEVADGVGQELEGGADYAVDEGGGEEDEEQKFSFQVGGEETAGGDIAVVEVTKGQQYEEEEYYAEDEGTQEIGSGTVRIEEYDGTDEGSSEQRAGVIVYEVTEADGQEEIEFLAETSEEQGGLGEIEARVEEVEGDAYEGEQQAAYDKQTAASELRDRFLSKDSTQQSSSSVREKTGAHSGNNFSSVSSDRLKAVSIEEAAGRTVLSRSLVDTDDESELVRERQSVTQSMEVRMSPRESINTPVGLSPKNSVAGPGVKGLPMPEDEVSARLLAKSARVSSTRLSATGVSSTGRKRSVTDGSKAAGSSRRSSSAGGEKTPAGDITPMVNANLVQKQVPRAWEEPGRAAESAGSEWKTGEAERDQRMEELERRLREVTEREQSAAQDRVATVALLQQTEDELASTAAHLAELARERARFQQEQYGEMWPIVYSKVKHLAETARAWLHETGPRKTAQHLETVEAELFSLLAVMHSGQPDSSTLKEIVQSERLGAALDTEKTRAEKLAQRAAAAEKQLKMAVRKNRVLAIENHLAIQKLHSLGVVSIPLQPLAADMSNIDSYEPQIPGYDFTPASTPGESPRFGKDSPERMGLRQKIGRNSPRSTFSPLSSQRAPQSPMGLRKVRAHTSLTSSTAKADVSSPRKRHSNPSDKSTHLVAESVALSNGSIFKQGENVAPSLPPRARNSASTEQGHVSRSDWLAIAKQAALLKGVVPENRTHTGLLRGTLAKDATPAEIDSAVKALKAQFDSAGVPWPLTKVGDRAYRLGAKKLALKLTAGRLMVRIGGGAENILDTIEKTALSAAA</sequence>
<keyword evidence="1" id="KW-0175">Coiled coil</keyword>
<dbReference type="OMA" id="LCYLRED"/>
<feature type="coiled-coil region" evidence="1">
    <location>
        <begin position="1080"/>
        <end position="1107"/>
    </location>
</feature>
<feature type="compositionally biased region" description="Acidic residues" evidence="2">
    <location>
        <begin position="477"/>
        <end position="495"/>
    </location>
</feature>
<name>A0A1Y1HJG5_KLENI</name>
<feature type="compositionally biased region" description="Acidic residues" evidence="2">
    <location>
        <begin position="511"/>
        <end position="525"/>
    </location>
</feature>
<feature type="region of interest" description="Disordered" evidence="2">
    <location>
        <begin position="1147"/>
        <end position="1237"/>
    </location>
</feature>
<evidence type="ECO:0000256" key="1">
    <source>
        <dbReference type="SAM" id="Coils"/>
    </source>
</evidence>
<evidence type="ECO:0000256" key="2">
    <source>
        <dbReference type="SAM" id="MobiDB-lite"/>
    </source>
</evidence>
<feature type="compositionally biased region" description="Polar residues" evidence="2">
    <location>
        <begin position="766"/>
        <end position="776"/>
    </location>
</feature>
<dbReference type="STRING" id="105231.A0A1Y1HJG5"/>
<evidence type="ECO:0000313" key="3">
    <source>
        <dbReference type="EMBL" id="GAQ78684.1"/>
    </source>
</evidence>
<feature type="compositionally biased region" description="Acidic residues" evidence="2">
    <location>
        <begin position="162"/>
        <end position="213"/>
    </location>
</feature>
<protein>
    <submittedName>
        <fullName evidence="3">Uncharacterized protein</fullName>
    </submittedName>
</protein>
<feature type="compositionally biased region" description="Acidic residues" evidence="2">
    <location>
        <begin position="93"/>
        <end position="110"/>
    </location>
</feature>
<feature type="compositionally biased region" description="Basic and acidic residues" evidence="2">
    <location>
        <begin position="1165"/>
        <end position="1175"/>
    </location>
</feature>
<feature type="compositionally biased region" description="Acidic residues" evidence="2">
    <location>
        <begin position="263"/>
        <end position="287"/>
    </location>
</feature>
<feature type="region of interest" description="Disordered" evidence="2">
    <location>
        <begin position="549"/>
        <end position="580"/>
    </location>
</feature>
<feature type="compositionally biased region" description="Polar residues" evidence="2">
    <location>
        <begin position="864"/>
        <end position="878"/>
    </location>
</feature>
<feature type="compositionally biased region" description="Acidic residues" evidence="2">
    <location>
        <begin position="339"/>
        <end position="356"/>
    </location>
</feature>
<dbReference type="GO" id="GO:0008017">
    <property type="term" value="F:microtubule binding"/>
    <property type="evidence" value="ECO:0007669"/>
    <property type="project" value="InterPro"/>
</dbReference>
<feature type="compositionally biased region" description="Low complexity" evidence="2">
    <location>
        <begin position="749"/>
        <end position="758"/>
    </location>
</feature>
<feature type="compositionally biased region" description="Acidic residues" evidence="2">
    <location>
        <begin position="441"/>
        <end position="467"/>
    </location>
</feature>
<feature type="region of interest" description="Disordered" evidence="2">
    <location>
        <begin position="723"/>
        <end position="778"/>
    </location>
</feature>
<feature type="region of interest" description="Disordered" evidence="2">
    <location>
        <begin position="441"/>
        <end position="536"/>
    </location>
</feature>
<accession>A0A1Y1HJG5</accession>
<reference evidence="3 4" key="1">
    <citation type="journal article" date="2014" name="Nat. Commun.">
        <title>Klebsormidium flaccidum genome reveals primary factors for plant terrestrial adaptation.</title>
        <authorList>
            <person name="Hori K."/>
            <person name="Maruyama F."/>
            <person name="Fujisawa T."/>
            <person name="Togashi T."/>
            <person name="Yamamoto N."/>
            <person name="Seo M."/>
            <person name="Sato S."/>
            <person name="Yamada T."/>
            <person name="Mori H."/>
            <person name="Tajima N."/>
            <person name="Moriyama T."/>
            <person name="Ikeuchi M."/>
            <person name="Watanabe M."/>
            <person name="Wada H."/>
            <person name="Kobayashi K."/>
            <person name="Saito M."/>
            <person name="Masuda T."/>
            <person name="Sasaki-Sekimoto Y."/>
            <person name="Mashiguchi K."/>
            <person name="Awai K."/>
            <person name="Shimojima M."/>
            <person name="Masuda S."/>
            <person name="Iwai M."/>
            <person name="Nobusawa T."/>
            <person name="Narise T."/>
            <person name="Kondo S."/>
            <person name="Saito H."/>
            <person name="Sato R."/>
            <person name="Murakawa M."/>
            <person name="Ihara Y."/>
            <person name="Oshima-Yamada Y."/>
            <person name="Ohtaka K."/>
            <person name="Satoh M."/>
            <person name="Sonobe K."/>
            <person name="Ishii M."/>
            <person name="Ohtani R."/>
            <person name="Kanamori-Sato M."/>
            <person name="Honoki R."/>
            <person name="Miyazaki D."/>
            <person name="Mochizuki H."/>
            <person name="Umetsu J."/>
            <person name="Higashi K."/>
            <person name="Shibata D."/>
            <person name="Kamiya Y."/>
            <person name="Sato N."/>
            <person name="Nakamura Y."/>
            <person name="Tabata S."/>
            <person name="Ida S."/>
            <person name="Kurokawa K."/>
            <person name="Ohta H."/>
        </authorList>
    </citation>
    <scope>NUCLEOTIDE SEQUENCE [LARGE SCALE GENOMIC DNA]</scope>
    <source>
        <strain evidence="3 4">NIES-2285</strain>
    </source>
</reference>
<evidence type="ECO:0000313" key="4">
    <source>
        <dbReference type="Proteomes" id="UP000054558"/>
    </source>
</evidence>
<feature type="compositionally biased region" description="Low complexity" evidence="2">
    <location>
        <begin position="887"/>
        <end position="902"/>
    </location>
</feature>
<organism evidence="3 4">
    <name type="scientific">Klebsormidium nitens</name>
    <name type="common">Green alga</name>
    <name type="synonym">Ulothrix nitens</name>
    <dbReference type="NCBI Taxonomy" id="105231"/>
    <lineage>
        <taxon>Eukaryota</taxon>
        <taxon>Viridiplantae</taxon>
        <taxon>Streptophyta</taxon>
        <taxon>Klebsormidiophyceae</taxon>
        <taxon>Klebsormidiales</taxon>
        <taxon>Klebsormidiaceae</taxon>
        <taxon>Klebsormidium</taxon>
    </lineage>
</organism>
<feature type="compositionally biased region" description="Polar residues" evidence="2">
    <location>
        <begin position="825"/>
        <end position="837"/>
    </location>
</feature>